<dbReference type="EMBL" id="BJVQ01000009">
    <property type="protein sequence ID" value="GEL45943.1"/>
    <property type="molecule type" value="Genomic_DNA"/>
</dbReference>
<dbReference type="InterPro" id="IPR022907">
    <property type="entry name" value="VapC_family"/>
</dbReference>
<proteinExistence type="inferred from homology"/>
<evidence type="ECO:0000256" key="3">
    <source>
        <dbReference type="ARBA" id="ARBA00022723"/>
    </source>
</evidence>
<evidence type="ECO:0000256" key="5">
    <source>
        <dbReference type="ARBA" id="ARBA00022842"/>
    </source>
</evidence>
<keyword evidence="9" id="KW-1185">Reference proteome</keyword>
<dbReference type="Gene3D" id="3.40.50.1010">
    <property type="entry name" value="5'-nuclease"/>
    <property type="match status" value="1"/>
</dbReference>
<dbReference type="GO" id="GO:0000287">
    <property type="term" value="F:magnesium ion binding"/>
    <property type="evidence" value="ECO:0007669"/>
    <property type="project" value="UniProtKB-UniRule"/>
</dbReference>
<evidence type="ECO:0000313" key="8">
    <source>
        <dbReference type="EMBL" id="GEL45943.1"/>
    </source>
</evidence>
<sequence length="133" mass="13286">MAGVIVADANVLIAAANPADVHHRRARSILLEHGGAGVVLHSLTMAEVLVGPARAGRQEDAHAAYVAAGVRSSPATDPAPTAVARVRATTALTMPDACVLATAEHAGAALATFDTRLAREATARGTAVIGPAG</sequence>
<dbReference type="InterPro" id="IPR029060">
    <property type="entry name" value="PIN-like_dom_sf"/>
</dbReference>
<feature type="binding site" evidence="6">
    <location>
        <position position="96"/>
    </location>
    <ligand>
        <name>Mg(2+)</name>
        <dbReference type="ChEBI" id="CHEBI:18420"/>
    </ligand>
</feature>
<dbReference type="HAMAP" id="MF_00265">
    <property type="entry name" value="VapC_Nob1"/>
    <property type="match status" value="1"/>
</dbReference>
<dbReference type="AlphaFoldDB" id="A0A511F9N9"/>
<dbReference type="GO" id="GO:0090729">
    <property type="term" value="F:toxin activity"/>
    <property type="evidence" value="ECO:0007669"/>
    <property type="project" value="UniProtKB-KW"/>
</dbReference>
<dbReference type="GO" id="GO:0016787">
    <property type="term" value="F:hydrolase activity"/>
    <property type="evidence" value="ECO:0007669"/>
    <property type="project" value="UniProtKB-KW"/>
</dbReference>
<keyword evidence="3 6" id="KW-0479">Metal-binding</keyword>
<keyword evidence="5 6" id="KW-0460">Magnesium</keyword>
<reference evidence="8 9" key="1">
    <citation type="submission" date="2019-07" db="EMBL/GenBank/DDBJ databases">
        <title>Whole genome shotgun sequence of Cellulomonas hominis NBRC 16055.</title>
        <authorList>
            <person name="Hosoyama A."/>
            <person name="Uohara A."/>
            <person name="Ohji S."/>
            <person name="Ichikawa N."/>
        </authorList>
    </citation>
    <scope>NUCLEOTIDE SEQUENCE [LARGE SCALE GENOMIC DNA]</scope>
    <source>
        <strain evidence="8 9">NBRC 16055</strain>
    </source>
</reference>
<keyword evidence="4 6" id="KW-0378">Hydrolase</keyword>
<evidence type="ECO:0000259" key="7">
    <source>
        <dbReference type="Pfam" id="PF01850"/>
    </source>
</evidence>
<protein>
    <recommendedName>
        <fullName evidence="6">Ribonuclease VapC</fullName>
        <shortName evidence="6">RNase VapC</shortName>
        <ecNumber evidence="6">3.1.-.-</ecNumber>
    </recommendedName>
    <alternativeName>
        <fullName evidence="6">Toxin VapC</fullName>
    </alternativeName>
</protein>
<evidence type="ECO:0000256" key="2">
    <source>
        <dbReference type="ARBA" id="ARBA00022722"/>
    </source>
</evidence>
<dbReference type="RefSeq" id="WP_168430282.1">
    <property type="nucleotide sequence ID" value="NZ_JAAXOZ010000010.1"/>
</dbReference>
<dbReference type="InterPro" id="IPR002716">
    <property type="entry name" value="PIN_dom"/>
</dbReference>
<feature type="domain" description="PIN" evidence="7">
    <location>
        <begin position="5"/>
        <end position="119"/>
    </location>
</feature>
<dbReference type="Pfam" id="PF01850">
    <property type="entry name" value="PIN"/>
    <property type="match status" value="1"/>
</dbReference>
<feature type="binding site" evidence="6">
    <location>
        <position position="8"/>
    </location>
    <ligand>
        <name>Mg(2+)</name>
        <dbReference type="ChEBI" id="CHEBI:18420"/>
    </ligand>
</feature>
<evidence type="ECO:0000256" key="6">
    <source>
        <dbReference type="HAMAP-Rule" id="MF_00265"/>
    </source>
</evidence>
<name>A0A511F9N9_9CELL</name>
<keyword evidence="1 6" id="KW-1277">Toxin-antitoxin system</keyword>
<evidence type="ECO:0000256" key="4">
    <source>
        <dbReference type="ARBA" id="ARBA00022801"/>
    </source>
</evidence>
<dbReference type="EC" id="3.1.-.-" evidence="6"/>
<organism evidence="8 9">
    <name type="scientific">Cellulomonas hominis</name>
    <dbReference type="NCBI Taxonomy" id="156981"/>
    <lineage>
        <taxon>Bacteria</taxon>
        <taxon>Bacillati</taxon>
        <taxon>Actinomycetota</taxon>
        <taxon>Actinomycetes</taxon>
        <taxon>Micrococcales</taxon>
        <taxon>Cellulomonadaceae</taxon>
        <taxon>Cellulomonas</taxon>
    </lineage>
</organism>
<dbReference type="SUPFAM" id="SSF88723">
    <property type="entry name" value="PIN domain-like"/>
    <property type="match status" value="1"/>
</dbReference>
<dbReference type="GO" id="GO:0004540">
    <property type="term" value="F:RNA nuclease activity"/>
    <property type="evidence" value="ECO:0007669"/>
    <property type="project" value="InterPro"/>
</dbReference>
<accession>A0A511F9N9</accession>
<evidence type="ECO:0000313" key="9">
    <source>
        <dbReference type="Proteomes" id="UP000321723"/>
    </source>
</evidence>
<comment type="similarity">
    <text evidence="6">Belongs to the PINc/VapC protein family.</text>
</comment>
<keyword evidence="6" id="KW-0800">Toxin</keyword>
<comment type="caution">
    <text evidence="8">The sequence shown here is derived from an EMBL/GenBank/DDBJ whole genome shotgun (WGS) entry which is preliminary data.</text>
</comment>
<evidence type="ECO:0000256" key="1">
    <source>
        <dbReference type="ARBA" id="ARBA00022649"/>
    </source>
</evidence>
<comment type="cofactor">
    <cofactor evidence="6">
        <name>Mg(2+)</name>
        <dbReference type="ChEBI" id="CHEBI:18420"/>
    </cofactor>
</comment>
<keyword evidence="2 6" id="KW-0540">Nuclease</keyword>
<dbReference type="Proteomes" id="UP000321723">
    <property type="component" value="Unassembled WGS sequence"/>
</dbReference>
<gene>
    <name evidence="6" type="primary">vapC</name>
    <name evidence="8" type="ORF">CHO01_10590</name>
</gene>
<comment type="function">
    <text evidence="6">Toxic component of a toxin-antitoxin (TA) system. An RNase.</text>
</comment>